<feature type="compositionally biased region" description="Basic and acidic residues" evidence="1">
    <location>
        <begin position="942"/>
        <end position="954"/>
    </location>
</feature>
<dbReference type="Pfam" id="PF14924">
    <property type="entry name" value="MAP10_N"/>
    <property type="match status" value="1"/>
</dbReference>
<accession>A0A9P0DYQ2</accession>
<feature type="compositionally biased region" description="Basic and acidic residues" evidence="1">
    <location>
        <begin position="738"/>
        <end position="769"/>
    </location>
</feature>
<evidence type="ECO:0000256" key="1">
    <source>
        <dbReference type="SAM" id="MobiDB-lite"/>
    </source>
</evidence>
<dbReference type="EMBL" id="OV725077">
    <property type="protein sequence ID" value="CAH1388541.1"/>
    <property type="molecule type" value="Genomic_DNA"/>
</dbReference>
<evidence type="ECO:0000313" key="3">
    <source>
        <dbReference type="EMBL" id="CAH1388541.1"/>
    </source>
</evidence>
<feature type="compositionally biased region" description="Basic and acidic residues" evidence="1">
    <location>
        <begin position="592"/>
        <end position="619"/>
    </location>
</feature>
<dbReference type="InterPro" id="IPR031949">
    <property type="entry name" value="DUF4776"/>
</dbReference>
<feature type="region of interest" description="Disordered" evidence="1">
    <location>
        <begin position="880"/>
        <end position="905"/>
    </location>
</feature>
<name>A0A9P0DYQ2_NEZVI</name>
<dbReference type="AlphaFoldDB" id="A0A9P0DYQ2"/>
<evidence type="ECO:0000259" key="2">
    <source>
        <dbReference type="Pfam" id="PF16003"/>
    </source>
</evidence>
<evidence type="ECO:0000313" key="4">
    <source>
        <dbReference type="Proteomes" id="UP001152798"/>
    </source>
</evidence>
<gene>
    <name evidence="3" type="ORF">NEZAVI_LOCUS141</name>
</gene>
<feature type="compositionally biased region" description="Low complexity" evidence="1">
    <location>
        <begin position="960"/>
        <end position="970"/>
    </location>
</feature>
<dbReference type="OrthoDB" id="6618562at2759"/>
<reference evidence="3" key="1">
    <citation type="submission" date="2022-01" db="EMBL/GenBank/DDBJ databases">
        <authorList>
            <person name="King R."/>
        </authorList>
    </citation>
    <scope>NUCLEOTIDE SEQUENCE</scope>
</reference>
<organism evidence="3 4">
    <name type="scientific">Nezara viridula</name>
    <name type="common">Southern green stink bug</name>
    <name type="synonym">Cimex viridulus</name>
    <dbReference type="NCBI Taxonomy" id="85310"/>
    <lineage>
        <taxon>Eukaryota</taxon>
        <taxon>Metazoa</taxon>
        <taxon>Ecdysozoa</taxon>
        <taxon>Arthropoda</taxon>
        <taxon>Hexapoda</taxon>
        <taxon>Insecta</taxon>
        <taxon>Pterygota</taxon>
        <taxon>Neoptera</taxon>
        <taxon>Paraneoptera</taxon>
        <taxon>Hemiptera</taxon>
        <taxon>Heteroptera</taxon>
        <taxon>Panheteroptera</taxon>
        <taxon>Pentatomomorpha</taxon>
        <taxon>Pentatomoidea</taxon>
        <taxon>Pentatomidae</taxon>
        <taxon>Pentatominae</taxon>
        <taxon>Nezara</taxon>
    </lineage>
</organism>
<keyword evidence="4" id="KW-1185">Reference proteome</keyword>
<sequence>MKQADGFLQMDEGLEHQEQLYLLEVLVDNIAIQESRVPSYLLEPYGPLVVKAKFLDFPDLEFDQGKCTLGQDGDEPILAGKIITGAPESWQIEAAKDQTDFEKYPQYRVFIPVIRSSPEEAGHEDTVQVLVPQSAVVTGEGLRYINAVVKTELDPAIMDQVHKQIEEEARRRAGGSNRINEYTFAAGKSLLFPMTPYKLIQNLRKSPLYLQVTRSGMYATDKPFFTLIGQVKLLLGDSFVRAIMVAGNTKVLPVSAHIEDQYPISNIFGDETGKISVFLRLSCFGKSAFENERPDLLGDPSSKQPEGGTSKRLNPMYSDQYEQDLNQSDFQGQQEERISKPVPWRKAWDDMPEFPKPLPALPPFYEPLPPPPPPPPPQKPFDIGENLPDLPRCGPHQGPPCYRRAGDPPLSYCTKDLEAQLRREEMTKYTQTDSELQMKSQASIPPQDVMEKLEANFKKKFEKPEAEYQELNKYKVNVGESECESGNRECDGARYRRSREIVDEYNRFDGMMNKDKGQMRFDGLPNKENEEPTPKVKNLLEKKSVKKCTCPRIPDILLPQPVWNPQCSCRCGAYKAKIAQQKKADALIKEKIMSDRQSNDETESNKDRTEKNQKTEEGKGSPMSSNLAIGKKNKKYIETIYPKRDDVFFLPGADSSTHIALTSQECGYDLKRYLKRAEEMGEFDQVRKYIDPNPLAGLKPTKMPDEVKKGLEKEAKKLEEKNTVPVENVETKPPAVTKSEKEKKEETTKDIERRNSVKTDGGKAPDEKASSPAKPALTKKEQKVKAKVRASNIYEYTAGMYPGIHVGHKYCVRPLRLVPKTMGWLWNVSDLGGALKPGRGWRPGAVRRNVNNLLKEWRTANKGNRDMKPEQDLDMLMISTKTKRTRPTTPKSTGSKKDPDNMKLNPTIHLHKKDRFYYVSMYPVKTESQEEMGEEPQPIQFKIDRKHPDGRPPGDEPCLSSTDTSSDSSSYEVEYIAPAAMKQKKRKVDKTHMFSQYDEEDFMPKKVQKKGAKPFEELPETVKKQDDKDKKGKKGKKGGKKGKGKKKK</sequence>
<feature type="region of interest" description="Disordered" evidence="1">
    <location>
        <begin position="510"/>
        <end position="538"/>
    </location>
</feature>
<feature type="region of interest" description="Disordered" evidence="1">
    <location>
        <begin position="292"/>
        <end position="315"/>
    </location>
</feature>
<dbReference type="Proteomes" id="UP001152798">
    <property type="component" value="Chromosome 1"/>
</dbReference>
<feature type="region of interest" description="Disordered" evidence="1">
    <location>
        <begin position="716"/>
        <end position="783"/>
    </location>
</feature>
<dbReference type="PANTHER" id="PTHR39079">
    <property type="entry name" value="FI08034P-RELATED"/>
    <property type="match status" value="1"/>
</dbReference>
<feature type="region of interest" description="Disordered" evidence="1">
    <location>
        <begin position="592"/>
        <end position="627"/>
    </location>
</feature>
<dbReference type="Pfam" id="PF16003">
    <property type="entry name" value="DUF4776"/>
    <property type="match status" value="1"/>
</dbReference>
<dbReference type="PANTHER" id="PTHR39079:SF1">
    <property type="entry name" value="GH11706P-RELATED"/>
    <property type="match status" value="1"/>
</dbReference>
<feature type="region of interest" description="Disordered" evidence="1">
    <location>
        <begin position="428"/>
        <end position="448"/>
    </location>
</feature>
<feature type="domain" description="DUF4776" evidence="2">
    <location>
        <begin position="737"/>
        <end position="944"/>
    </location>
</feature>
<feature type="region of interest" description="Disordered" evidence="1">
    <location>
        <begin position="942"/>
        <end position="1048"/>
    </location>
</feature>
<feature type="compositionally biased region" description="Polar residues" evidence="1">
    <location>
        <begin position="428"/>
        <end position="444"/>
    </location>
</feature>
<protein>
    <recommendedName>
        <fullName evidence="2">DUF4776 domain-containing protein</fullName>
    </recommendedName>
</protein>
<feature type="compositionally biased region" description="Basic and acidic residues" evidence="1">
    <location>
        <begin position="1013"/>
        <end position="1030"/>
    </location>
</feature>
<proteinExistence type="predicted"/>
<feature type="compositionally biased region" description="Basic residues" evidence="1">
    <location>
        <begin position="1031"/>
        <end position="1048"/>
    </location>
</feature>